<dbReference type="GO" id="GO:0005662">
    <property type="term" value="C:DNA replication factor A complex"/>
    <property type="evidence" value="ECO:0007669"/>
    <property type="project" value="TreeGrafter"/>
</dbReference>
<evidence type="ECO:0000313" key="2">
    <source>
        <dbReference type="Proteomes" id="UP000886595"/>
    </source>
</evidence>
<dbReference type="GO" id="GO:0003684">
    <property type="term" value="F:damaged DNA binding"/>
    <property type="evidence" value="ECO:0007669"/>
    <property type="project" value="TreeGrafter"/>
</dbReference>
<dbReference type="Gene3D" id="1.25.40.10">
    <property type="entry name" value="Tetratricopeptide repeat domain"/>
    <property type="match status" value="1"/>
</dbReference>
<dbReference type="GO" id="GO:0007004">
    <property type="term" value="P:telomere maintenance via telomerase"/>
    <property type="evidence" value="ECO:0007669"/>
    <property type="project" value="TreeGrafter"/>
</dbReference>
<dbReference type="OrthoDB" id="1931061at2759"/>
<dbReference type="GO" id="GO:0043047">
    <property type="term" value="F:single-stranded telomeric DNA binding"/>
    <property type="evidence" value="ECO:0007669"/>
    <property type="project" value="TreeGrafter"/>
</dbReference>
<gene>
    <name evidence="1" type="ORF">Bca52824_048673</name>
</gene>
<dbReference type="Gene3D" id="2.40.50.140">
    <property type="entry name" value="Nucleic acid-binding proteins"/>
    <property type="match status" value="1"/>
</dbReference>
<dbReference type="PANTHER" id="PTHR23273:SF32">
    <property type="entry name" value="REPLICATION PROTEIN A 70 KDA DNA-BINDING SUBUNIT B-RELATED"/>
    <property type="match status" value="1"/>
</dbReference>
<dbReference type="InterPro" id="IPR012340">
    <property type="entry name" value="NA-bd_OB-fold"/>
</dbReference>
<dbReference type="PANTHER" id="PTHR23273">
    <property type="entry name" value="REPLICATION FACTOR A 1, RFA1"/>
    <property type="match status" value="1"/>
</dbReference>
<reference evidence="1 2" key="1">
    <citation type="submission" date="2020-02" db="EMBL/GenBank/DDBJ databases">
        <authorList>
            <person name="Ma Q."/>
            <person name="Huang Y."/>
            <person name="Song X."/>
            <person name="Pei D."/>
        </authorList>
    </citation>
    <scope>NUCLEOTIDE SEQUENCE [LARGE SCALE GENOMIC DNA]</scope>
    <source>
        <strain evidence="1">Sxm20200214</strain>
        <tissue evidence="1">Leaf</tissue>
    </source>
</reference>
<dbReference type="GO" id="GO:0051321">
    <property type="term" value="P:meiotic cell cycle"/>
    <property type="evidence" value="ECO:0007669"/>
    <property type="project" value="TreeGrafter"/>
</dbReference>
<proteinExistence type="predicted"/>
<sequence length="275" mass="30238">MKKRSELEEICRKTHMLPVSDSAMDQTIVAIESGIVDATLVLEHLDQHISKVKEEALSRKEILAQEEILSNILWTPQSLACDRRGRGKDYEDDNQSLAKCLEVEEAITVFRAMALYGSEPNVYTYGYLTKGLCYERPNFFDVCAKCGNVNIVGVAQYRAQISVYDNSEQAVFVLLGDAGRALTGKHASELVSSYFEANGNQGVNHEVPVPEALISTIGQRHKFCVKATEHNLSGKTRSLTVSKILSLDTPPATEALAGNHIAATSEKTFQTGNDV</sequence>
<dbReference type="GO" id="GO:0006289">
    <property type="term" value="P:nucleotide-excision repair"/>
    <property type="evidence" value="ECO:0007669"/>
    <property type="project" value="TreeGrafter"/>
</dbReference>
<dbReference type="SUPFAM" id="SSF50249">
    <property type="entry name" value="Nucleic acid-binding proteins"/>
    <property type="match status" value="1"/>
</dbReference>
<name>A0A8X7RH49_BRACI</name>
<dbReference type="GO" id="GO:0000724">
    <property type="term" value="P:double-strand break repair via homologous recombination"/>
    <property type="evidence" value="ECO:0007669"/>
    <property type="project" value="TreeGrafter"/>
</dbReference>
<dbReference type="Proteomes" id="UP000886595">
    <property type="component" value="Unassembled WGS sequence"/>
</dbReference>
<keyword evidence="2" id="KW-1185">Reference proteome</keyword>
<evidence type="ECO:0000313" key="1">
    <source>
        <dbReference type="EMBL" id="KAG2289069.1"/>
    </source>
</evidence>
<comment type="caution">
    <text evidence="1">The sequence shown here is derived from an EMBL/GenBank/DDBJ whole genome shotgun (WGS) entry which is preliminary data.</text>
</comment>
<organism evidence="1 2">
    <name type="scientific">Brassica carinata</name>
    <name type="common">Ethiopian mustard</name>
    <name type="synonym">Abyssinian cabbage</name>
    <dbReference type="NCBI Taxonomy" id="52824"/>
    <lineage>
        <taxon>Eukaryota</taxon>
        <taxon>Viridiplantae</taxon>
        <taxon>Streptophyta</taxon>
        <taxon>Embryophyta</taxon>
        <taxon>Tracheophyta</taxon>
        <taxon>Spermatophyta</taxon>
        <taxon>Magnoliopsida</taxon>
        <taxon>eudicotyledons</taxon>
        <taxon>Gunneridae</taxon>
        <taxon>Pentapetalae</taxon>
        <taxon>rosids</taxon>
        <taxon>malvids</taxon>
        <taxon>Brassicales</taxon>
        <taxon>Brassicaceae</taxon>
        <taxon>Brassiceae</taxon>
        <taxon>Brassica</taxon>
    </lineage>
</organism>
<dbReference type="EMBL" id="JAAMPC010000010">
    <property type="protein sequence ID" value="KAG2289069.1"/>
    <property type="molecule type" value="Genomic_DNA"/>
</dbReference>
<protein>
    <submittedName>
        <fullName evidence="1">Uncharacterized protein</fullName>
    </submittedName>
</protein>
<dbReference type="InterPro" id="IPR011990">
    <property type="entry name" value="TPR-like_helical_dom_sf"/>
</dbReference>
<accession>A0A8X7RH49</accession>
<dbReference type="AlphaFoldDB" id="A0A8X7RH49"/>